<dbReference type="InterPro" id="IPR032710">
    <property type="entry name" value="NTF2-like_dom_sf"/>
</dbReference>
<accession>A0ABT8E818</accession>
<dbReference type="NCBIfam" id="TIGR02246">
    <property type="entry name" value="SgcJ/EcaC family oxidoreductase"/>
    <property type="match status" value="1"/>
</dbReference>
<gene>
    <name evidence="2" type="ORF">QYF49_13600</name>
</gene>
<keyword evidence="3" id="KW-1185">Reference proteome</keyword>
<dbReference type="InterPro" id="IPR037401">
    <property type="entry name" value="SnoaL-like"/>
</dbReference>
<dbReference type="SUPFAM" id="SSF54427">
    <property type="entry name" value="NTF2-like"/>
    <property type="match status" value="1"/>
</dbReference>
<sequence>MGKSSLEDVIQLYRELIGAWNKRNSDGMSELFLDGGEMIGYDGSQINGKKEIFSHLEPIFANHPTAAYVCKVKSIKLLSNETALLRAIAGMVPDGKDELNPSLNAHQTLLAVKTNGTWRIELFQNTPAQFHGRPDLVQRMTDELRKQLFE</sequence>
<evidence type="ECO:0000259" key="1">
    <source>
        <dbReference type="Pfam" id="PF13474"/>
    </source>
</evidence>
<dbReference type="EMBL" id="JAUHLN010000002">
    <property type="protein sequence ID" value="MDN4074039.1"/>
    <property type="molecule type" value="Genomic_DNA"/>
</dbReference>
<comment type="caution">
    <text evidence="2">The sequence shown here is derived from an EMBL/GenBank/DDBJ whole genome shotgun (WGS) entry which is preliminary data.</text>
</comment>
<protein>
    <submittedName>
        <fullName evidence="2">SgcJ/EcaC family oxidoreductase</fullName>
    </submittedName>
</protein>
<dbReference type="RefSeq" id="WP_290400117.1">
    <property type="nucleotide sequence ID" value="NZ_JAUHLN010000002.1"/>
</dbReference>
<dbReference type="Proteomes" id="UP001168694">
    <property type="component" value="Unassembled WGS sequence"/>
</dbReference>
<name>A0ABT8E818_9BACL</name>
<dbReference type="InterPro" id="IPR011944">
    <property type="entry name" value="Steroid_delta5-4_isomerase"/>
</dbReference>
<dbReference type="Pfam" id="PF13474">
    <property type="entry name" value="SnoaL_3"/>
    <property type="match status" value="1"/>
</dbReference>
<dbReference type="Gene3D" id="3.10.450.50">
    <property type="match status" value="1"/>
</dbReference>
<organism evidence="2 3">
    <name type="scientific">Fictibacillus terranigra</name>
    <dbReference type="NCBI Taxonomy" id="3058424"/>
    <lineage>
        <taxon>Bacteria</taxon>
        <taxon>Bacillati</taxon>
        <taxon>Bacillota</taxon>
        <taxon>Bacilli</taxon>
        <taxon>Bacillales</taxon>
        <taxon>Fictibacillaceae</taxon>
        <taxon>Fictibacillus</taxon>
    </lineage>
</organism>
<feature type="domain" description="SnoaL-like" evidence="1">
    <location>
        <begin position="9"/>
        <end position="121"/>
    </location>
</feature>
<evidence type="ECO:0000313" key="2">
    <source>
        <dbReference type="EMBL" id="MDN4074039.1"/>
    </source>
</evidence>
<evidence type="ECO:0000313" key="3">
    <source>
        <dbReference type="Proteomes" id="UP001168694"/>
    </source>
</evidence>
<reference evidence="2" key="1">
    <citation type="submission" date="2023-06" db="EMBL/GenBank/DDBJ databases">
        <title>Draft Genome Sequences of Representative Paenibacillus Polymyxa, Bacillus cereus, Fictibacillus sp., and Brevibacillus agri Strains Isolated from Amazonian Dark Earth.</title>
        <authorList>
            <person name="Pellegrinetti T.A."/>
            <person name="Cunha I.C.M."/>
            <person name="Chaves M.G."/>
            <person name="Freitas A.S."/>
            <person name="Silva A.V.R."/>
            <person name="Tsai S.M."/>
            <person name="Mendes L.W."/>
        </authorList>
    </citation>
    <scope>NUCLEOTIDE SEQUENCE</scope>
    <source>
        <strain evidence="2">CENA-BCM004</strain>
    </source>
</reference>
<proteinExistence type="predicted"/>